<dbReference type="PROSITE" id="PS01162">
    <property type="entry name" value="QOR_ZETA_CRYSTAL"/>
    <property type="match status" value="1"/>
</dbReference>
<dbReference type="Pfam" id="PF00107">
    <property type="entry name" value="ADH_zinc_N"/>
    <property type="match status" value="1"/>
</dbReference>
<keyword evidence="2 4" id="KW-0560">Oxidoreductase</keyword>
<evidence type="ECO:0000256" key="2">
    <source>
        <dbReference type="ARBA" id="ARBA00023002"/>
    </source>
</evidence>
<evidence type="ECO:0000313" key="5">
    <source>
        <dbReference type="Proteomes" id="UP000265800"/>
    </source>
</evidence>
<dbReference type="PANTHER" id="PTHR48106:SF13">
    <property type="entry name" value="QUINONE OXIDOREDUCTASE-RELATED"/>
    <property type="match status" value="1"/>
</dbReference>
<feature type="domain" description="Enoyl reductase (ER)" evidence="3">
    <location>
        <begin position="12"/>
        <end position="320"/>
    </location>
</feature>
<dbReference type="Gene3D" id="3.90.180.10">
    <property type="entry name" value="Medium-chain alcohol dehydrogenases, catalytic domain"/>
    <property type="match status" value="1"/>
</dbReference>
<dbReference type="Pfam" id="PF08240">
    <property type="entry name" value="ADH_N"/>
    <property type="match status" value="1"/>
</dbReference>
<reference evidence="4 5" key="1">
    <citation type="submission" date="2018-08" db="EMBL/GenBank/DDBJ databases">
        <title>Meiothermus luteus KCTC 52599 genome sequencing project.</title>
        <authorList>
            <person name="Da Costa M.S."/>
            <person name="Albuquerque L."/>
            <person name="Raposo P."/>
            <person name="Froufe H.J.C."/>
            <person name="Barroso C.S."/>
            <person name="Egas C."/>
        </authorList>
    </citation>
    <scope>NUCLEOTIDE SEQUENCE [LARGE SCALE GENOMIC DNA]</scope>
    <source>
        <strain evidence="4 5">KCTC 52599</strain>
    </source>
</reference>
<dbReference type="Gene3D" id="3.40.50.720">
    <property type="entry name" value="NAD(P)-binding Rossmann-like Domain"/>
    <property type="match status" value="1"/>
</dbReference>
<keyword evidence="1" id="KW-0521">NADP</keyword>
<dbReference type="SUPFAM" id="SSF51735">
    <property type="entry name" value="NAD(P)-binding Rossmann-fold domains"/>
    <property type="match status" value="1"/>
</dbReference>
<dbReference type="InterPro" id="IPR020843">
    <property type="entry name" value="ER"/>
</dbReference>
<evidence type="ECO:0000256" key="1">
    <source>
        <dbReference type="ARBA" id="ARBA00022857"/>
    </source>
</evidence>
<dbReference type="InterPro" id="IPR036291">
    <property type="entry name" value="NAD(P)-bd_dom_sf"/>
</dbReference>
<keyword evidence="5" id="KW-1185">Reference proteome</keyword>
<organism evidence="4 5">
    <name type="scientific">Meiothermus luteus</name>
    <dbReference type="NCBI Taxonomy" id="2026184"/>
    <lineage>
        <taxon>Bacteria</taxon>
        <taxon>Thermotogati</taxon>
        <taxon>Deinococcota</taxon>
        <taxon>Deinococci</taxon>
        <taxon>Thermales</taxon>
        <taxon>Thermaceae</taxon>
        <taxon>Meiothermus</taxon>
    </lineage>
</organism>
<dbReference type="SMART" id="SM00829">
    <property type="entry name" value="PKS_ER"/>
    <property type="match status" value="1"/>
</dbReference>
<dbReference type="GO" id="GO:0035925">
    <property type="term" value="F:mRNA 3'-UTR AU-rich region binding"/>
    <property type="evidence" value="ECO:0007669"/>
    <property type="project" value="TreeGrafter"/>
</dbReference>
<evidence type="ECO:0000259" key="3">
    <source>
        <dbReference type="SMART" id="SM00829"/>
    </source>
</evidence>
<protein>
    <submittedName>
        <fullName evidence="4">Quinone oxidoreductase 1</fullName>
        <ecNumber evidence="4">1.6.5.5</ecNumber>
    </submittedName>
</protein>
<comment type="caution">
    <text evidence="4">The sequence shown here is derived from an EMBL/GenBank/DDBJ whole genome shotgun (WGS) entry which is preliminary data.</text>
</comment>
<dbReference type="EMBL" id="QWKZ01000013">
    <property type="protein sequence ID" value="RIH88401.1"/>
    <property type="molecule type" value="Genomic_DNA"/>
</dbReference>
<gene>
    <name evidence="4" type="primary">qorA</name>
    <name evidence="4" type="ORF">Mlute_00662</name>
</gene>
<dbReference type="InterPro" id="IPR013149">
    <property type="entry name" value="ADH-like_C"/>
</dbReference>
<dbReference type="GO" id="GO:0005829">
    <property type="term" value="C:cytosol"/>
    <property type="evidence" value="ECO:0007669"/>
    <property type="project" value="TreeGrafter"/>
</dbReference>
<dbReference type="InterPro" id="IPR002364">
    <property type="entry name" value="Quin_OxRdtase/zeta-crystal_CS"/>
</dbReference>
<dbReference type="PANTHER" id="PTHR48106">
    <property type="entry name" value="QUINONE OXIDOREDUCTASE PIG3-RELATED"/>
    <property type="match status" value="1"/>
</dbReference>
<dbReference type="EC" id="1.6.5.5" evidence="4"/>
<dbReference type="Proteomes" id="UP000265800">
    <property type="component" value="Unassembled WGS sequence"/>
</dbReference>
<dbReference type="GO" id="GO:0003960">
    <property type="term" value="F:quinone reductase (NADPH) activity"/>
    <property type="evidence" value="ECO:0007669"/>
    <property type="project" value="UniProtKB-EC"/>
</dbReference>
<dbReference type="GO" id="GO:0070402">
    <property type="term" value="F:NADPH binding"/>
    <property type="evidence" value="ECO:0007669"/>
    <property type="project" value="TreeGrafter"/>
</dbReference>
<dbReference type="SUPFAM" id="SSF50129">
    <property type="entry name" value="GroES-like"/>
    <property type="match status" value="1"/>
</dbReference>
<dbReference type="CDD" id="cd05286">
    <property type="entry name" value="QOR2"/>
    <property type="match status" value="1"/>
</dbReference>
<dbReference type="GO" id="GO:0008270">
    <property type="term" value="F:zinc ion binding"/>
    <property type="evidence" value="ECO:0007669"/>
    <property type="project" value="InterPro"/>
</dbReference>
<dbReference type="FunFam" id="3.40.50.720:FF:000053">
    <property type="entry name" value="Quinone oxidoreductase 1"/>
    <property type="match status" value="1"/>
</dbReference>
<sequence>MRMKAIRVHQPGGPEAMVLEEVTIPTPGEGQVLVRLQAAGVNFIDTYKRSGLYPVPTPFTVGEEGAGVVEAVGPGVFQVRPGDRVVYCNVQGSYAEYAVVPADKLVLIPEGLEAKVAAAAMLQGLTAHYLVKSTYPLSPGETCLVHAGAGGVGLLLIQMAKMVGATVIATASSEAKRLLAKEAGADHTLPYEGFDQGVRELTGGKGVDVVYDGVGQATWEGSLNSLRVRGMLVLYGQSSGPVPPFDPQVLNRKGGLYLTRPSLWHYTQTREELEWRASEVMGWAREGSLKIRIGAEFPLEQAVQAHRALQGRETTGKVLLVL</sequence>
<evidence type="ECO:0000313" key="4">
    <source>
        <dbReference type="EMBL" id="RIH88401.1"/>
    </source>
</evidence>
<proteinExistence type="predicted"/>
<dbReference type="InterPro" id="IPR047618">
    <property type="entry name" value="QOR-like"/>
</dbReference>
<dbReference type="InterPro" id="IPR011032">
    <property type="entry name" value="GroES-like_sf"/>
</dbReference>
<dbReference type="InterPro" id="IPR013154">
    <property type="entry name" value="ADH-like_N"/>
</dbReference>
<dbReference type="AlphaFoldDB" id="A0A399F1E4"/>
<accession>A0A399F1E4</accession>
<name>A0A399F1E4_9DEIN</name>